<keyword evidence="3" id="KW-1185">Reference proteome</keyword>
<organism evidence="2 3">
    <name type="scientific">Amycolatopsis sacchari</name>
    <dbReference type="NCBI Taxonomy" id="115433"/>
    <lineage>
        <taxon>Bacteria</taxon>
        <taxon>Bacillati</taxon>
        <taxon>Actinomycetota</taxon>
        <taxon>Actinomycetes</taxon>
        <taxon>Pseudonocardiales</taxon>
        <taxon>Pseudonocardiaceae</taxon>
        <taxon>Amycolatopsis</taxon>
    </lineage>
</organism>
<dbReference type="STRING" id="115433.SAMN05421835_106129"/>
<dbReference type="OrthoDB" id="3627045at2"/>
<reference evidence="2 3" key="1">
    <citation type="submission" date="2016-10" db="EMBL/GenBank/DDBJ databases">
        <authorList>
            <person name="de Groot N.N."/>
        </authorList>
    </citation>
    <scope>NUCLEOTIDE SEQUENCE [LARGE SCALE GENOMIC DNA]</scope>
    <source>
        <strain evidence="2 3">DSM 44468</strain>
    </source>
</reference>
<protein>
    <recommendedName>
        <fullName evidence="4">PE family protein</fullName>
    </recommendedName>
</protein>
<dbReference type="AlphaFoldDB" id="A0A1I3S548"/>
<evidence type="ECO:0000313" key="3">
    <source>
        <dbReference type="Proteomes" id="UP000199025"/>
    </source>
</evidence>
<dbReference type="RefSeq" id="WP_091506539.1">
    <property type="nucleotide sequence ID" value="NZ_CBDQZW010000025.1"/>
</dbReference>
<name>A0A1I3S548_9PSEU</name>
<gene>
    <name evidence="2" type="ORF">SAMN05421835_106129</name>
</gene>
<sequence>MTQPAPSNAPVDTLTSVPPPAPIQVGKNGTPGGYQFDPDEVQGVIQKWQKLYDELQDDIAKARTVANVRPPGQEFASSDFVQRGAGPSGDTLLQQHERMRDYVQNYITALQKASGQITQSEDDAQQAAAKQGQGIV</sequence>
<evidence type="ECO:0000313" key="2">
    <source>
        <dbReference type="EMBL" id="SFJ53172.1"/>
    </source>
</evidence>
<proteinExistence type="predicted"/>
<evidence type="ECO:0008006" key="4">
    <source>
        <dbReference type="Google" id="ProtNLM"/>
    </source>
</evidence>
<accession>A0A1I3S548</accession>
<feature type="region of interest" description="Disordered" evidence="1">
    <location>
        <begin position="70"/>
        <end position="90"/>
    </location>
</feature>
<feature type="region of interest" description="Disordered" evidence="1">
    <location>
        <begin position="1"/>
        <end position="34"/>
    </location>
</feature>
<dbReference type="Proteomes" id="UP000199025">
    <property type="component" value="Unassembled WGS sequence"/>
</dbReference>
<dbReference type="EMBL" id="FORP01000006">
    <property type="protein sequence ID" value="SFJ53172.1"/>
    <property type="molecule type" value="Genomic_DNA"/>
</dbReference>
<evidence type="ECO:0000256" key="1">
    <source>
        <dbReference type="SAM" id="MobiDB-lite"/>
    </source>
</evidence>